<feature type="coiled-coil region" evidence="1">
    <location>
        <begin position="143"/>
        <end position="177"/>
    </location>
</feature>
<evidence type="ECO:0000313" key="4">
    <source>
        <dbReference type="EMBL" id="KLT38591.1"/>
    </source>
</evidence>
<protein>
    <submittedName>
        <fullName evidence="4">Uncharacterized protein</fullName>
    </submittedName>
</protein>
<organism evidence="4 5">
    <name type="scientific">Cutaneotrichosporon oleaginosum</name>
    <dbReference type="NCBI Taxonomy" id="879819"/>
    <lineage>
        <taxon>Eukaryota</taxon>
        <taxon>Fungi</taxon>
        <taxon>Dikarya</taxon>
        <taxon>Basidiomycota</taxon>
        <taxon>Agaricomycotina</taxon>
        <taxon>Tremellomycetes</taxon>
        <taxon>Trichosporonales</taxon>
        <taxon>Trichosporonaceae</taxon>
        <taxon>Cutaneotrichosporon</taxon>
    </lineage>
</organism>
<evidence type="ECO:0000256" key="3">
    <source>
        <dbReference type="SAM" id="Phobius"/>
    </source>
</evidence>
<accession>A0A0J0XBZ1</accession>
<keyword evidence="5" id="KW-1185">Reference proteome</keyword>
<dbReference type="AlphaFoldDB" id="A0A0J0XBZ1"/>
<keyword evidence="1" id="KW-0175">Coiled coil</keyword>
<feature type="transmembrane region" description="Helical" evidence="3">
    <location>
        <begin position="111"/>
        <end position="133"/>
    </location>
</feature>
<reference evidence="4 5" key="1">
    <citation type="submission" date="2015-03" db="EMBL/GenBank/DDBJ databases">
        <title>Genomics and transcriptomics of the oil-accumulating basidiomycete yeast T. oleaginosus allow insights into substrate utilization and the diverse evolutionary trajectories of mating systems in fungi.</title>
        <authorList>
            <consortium name="DOE Joint Genome Institute"/>
            <person name="Kourist R."/>
            <person name="Kracht O."/>
            <person name="Bracharz F."/>
            <person name="Lipzen A."/>
            <person name="Nolan M."/>
            <person name="Ohm R."/>
            <person name="Grigoriev I."/>
            <person name="Sun S."/>
            <person name="Heitman J."/>
            <person name="Bruck T."/>
            <person name="Nowrousian M."/>
        </authorList>
    </citation>
    <scope>NUCLEOTIDE SEQUENCE [LARGE SCALE GENOMIC DNA]</scope>
    <source>
        <strain evidence="4 5">IBC0246</strain>
    </source>
</reference>
<evidence type="ECO:0000256" key="1">
    <source>
        <dbReference type="SAM" id="Coils"/>
    </source>
</evidence>
<proteinExistence type="predicted"/>
<dbReference type="GeneID" id="28985214"/>
<name>A0A0J0XBZ1_9TREE</name>
<gene>
    <name evidence="4" type="ORF">CC85DRAFT_289373</name>
</gene>
<evidence type="ECO:0000256" key="2">
    <source>
        <dbReference type="SAM" id="MobiDB-lite"/>
    </source>
</evidence>
<evidence type="ECO:0000313" key="5">
    <source>
        <dbReference type="Proteomes" id="UP000053611"/>
    </source>
</evidence>
<sequence>MSLPSLVLARASRRPFLATRSITTSLLTPPRAAPRAPFSPHPLGAAYSTGPSRTYAALRQLHNSAPTARAPVPNPHSPLVPGRGAGPQPNGGSGTDGKKKNTQYGLWYGELFPGAMVPIFLLATAIFLSLSLLRTHLSNNRALVESAERIQQLESQLARLRAEAKRRQERERRERERILPIVVERVLQRVGAMNPEEELEVEEDVLLV</sequence>
<keyword evidence="3" id="KW-0472">Membrane</keyword>
<keyword evidence="3" id="KW-1133">Transmembrane helix</keyword>
<dbReference type="Proteomes" id="UP000053611">
    <property type="component" value="Unassembled WGS sequence"/>
</dbReference>
<dbReference type="OrthoDB" id="3359404at2759"/>
<keyword evidence="3" id="KW-0812">Transmembrane</keyword>
<dbReference type="EMBL" id="KQ087295">
    <property type="protein sequence ID" value="KLT38591.1"/>
    <property type="molecule type" value="Genomic_DNA"/>
</dbReference>
<feature type="region of interest" description="Disordered" evidence="2">
    <location>
        <begin position="66"/>
        <end position="98"/>
    </location>
</feature>
<dbReference type="RefSeq" id="XP_018275082.1">
    <property type="nucleotide sequence ID" value="XM_018424611.1"/>
</dbReference>
<feature type="compositionally biased region" description="Gly residues" evidence="2">
    <location>
        <begin position="83"/>
        <end position="95"/>
    </location>
</feature>